<name>A0A378VYS1_NEIGO</name>
<proteinExistence type="predicted"/>
<sequence>MKLPRNRFSLLSALWFAGGIYSLLFKAADTAPPPFPHFDKAAHLALFSHKSCFWPKHSKPENFPSPTAA</sequence>
<reference evidence="1" key="1">
    <citation type="submission" date="2018-06" db="EMBL/GenBank/DDBJ databases">
        <authorList>
            <consortium name="Pathogen Informatics"/>
            <person name="Doyle S."/>
        </authorList>
    </citation>
    <scope>NUCLEOTIDE SEQUENCE [LARGE SCALE GENOMIC DNA]</scope>
    <source>
        <strain evidence="1">NCTC11421</strain>
    </source>
</reference>
<dbReference type="AlphaFoldDB" id="A0A378VYS1"/>
<accession>A0A378VYS1</accession>
<organism evidence="1">
    <name type="scientific">Neisseria gonorrhoeae</name>
    <dbReference type="NCBI Taxonomy" id="485"/>
    <lineage>
        <taxon>Bacteria</taxon>
        <taxon>Pseudomonadati</taxon>
        <taxon>Pseudomonadota</taxon>
        <taxon>Betaproteobacteria</taxon>
        <taxon>Neisseriales</taxon>
        <taxon>Neisseriaceae</taxon>
        <taxon>Neisseria</taxon>
    </lineage>
</organism>
<gene>
    <name evidence="1" type="ORF">NCTC11421_02286</name>
</gene>
<evidence type="ECO:0000313" key="1">
    <source>
        <dbReference type="EMBL" id="SUA24289.1"/>
    </source>
</evidence>
<dbReference type="EMBL" id="UGRI01000001">
    <property type="protein sequence ID" value="SUA24289.1"/>
    <property type="molecule type" value="Genomic_DNA"/>
</dbReference>
<protein>
    <submittedName>
        <fullName evidence="1">VanZ family protein</fullName>
    </submittedName>
</protein>